<keyword evidence="3" id="KW-0963">Cytoplasm</keyword>
<dbReference type="GO" id="GO:0005737">
    <property type="term" value="C:cytoplasm"/>
    <property type="evidence" value="ECO:0007669"/>
    <property type="project" value="UniProtKB-SubCell"/>
</dbReference>
<name>A0ABD0LN55_9CAEN</name>
<evidence type="ECO:0000256" key="4">
    <source>
        <dbReference type="ARBA" id="ARBA00022782"/>
    </source>
</evidence>
<dbReference type="InterPro" id="IPR035979">
    <property type="entry name" value="RBD_domain_sf"/>
</dbReference>
<dbReference type="SUPFAM" id="SSF54928">
    <property type="entry name" value="RNA-binding domain, RBD"/>
    <property type="match status" value="1"/>
</dbReference>
<dbReference type="GO" id="GO:0007283">
    <property type="term" value="P:spermatogenesis"/>
    <property type="evidence" value="ECO:0007669"/>
    <property type="project" value="UniProtKB-KW"/>
</dbReference>
<dbReference type="FunFam" id="3.30.70.330:FF:000167">
    <property type="entry name" value="protein boule-like isoform X1"/>
    <property type="match status" value="1"/>
</dbReference>
<evidence type="ECO:0000256" key="7">
    <source>
        <dbReference type="ARBA" id="ARBA00022884"/>
    </source>
</evidence>
<keyword evidence="6" id="KW-0744">Spermatogenesis</keyword>
<dbReference type="GO" id="GO:0051321">
    <property type="term" value="P:meiotic cell cycle"/>
    <property type="evidence" value="ECO:0007669"/>
    <property type="project" value="UniProtKB-ARBA"/>
</dbReference>
<evidence type="ECO:0000259" key="10">
    <source>
        <dbReference type="PROSITE" id="PS50102"/>
    </source>
</evidence>
<gene>
    <name evidence="11" type="ORF">BaRGS_00008011</name>
</gene>
<keyword evidence="5" id="KW-0810">Translation regulation</keyword>
<sequence length="371" mass="40282">SSTDVSPSATPSTTPLVGTHAPKFGTVIPSRIFVGGIAANTAESELKQYFSAFGAVKDAKIIADRAGVSKGYGFVTFENQEDADRIIKKEADNLIFKDRKLNIGPAVRKQVLPRPYDANIPPGTVLFSNGVPYTYQNGMAIFQSPEGSYPVPQHQPAYTATVMMPQAQTVYMAPQYSPYQQATPQWTTQPAQWRWGPQVNDKKSPGQQALASNPGYVWAAMHASPELMYAQPPPQPYQTAEIDPAFVDGTPVEGNVIPVEQSLATRMHTPVTDVNANEQTSVSTVPVIPMQTPSTKAGSVVTNYKKQYALTRRSFTTPTILVKHGHKVQRVMVSSTTPTNMYNGQILSPSDTGDGDGYIRYSTLPSHSATN</sequence>
<evidence type="ECO:0000256" key="8">
    <source>
        <dbReference type="PROSITE-ProRule" id="PRU00176"/>
    </source>
</evidence>
<comment type="caution">
    <text evidence="11">The sequence shown here is derived from an EMBL/GenBank/DDBJ whole genome shotgun (WGS) entry which is preliminary data.</text>
</comment>
<dbReference type="Pfam" id="PF00076">
    <property type="entry name" value="RRM_1"/>
    <property type="match status" value="1"/>
</dbReference>
<feature type="domain" description="RRM" evidence="10">
    <location>
        <begin position="30"/>
        <end position="108"/>
    </location>
</feature>
<dbReference type="EMBL" id="JACVVK020000035">
    <property type="protein sequence ID" value="KAK7500767.1"/>
    <property type="molecule type" value="Genomic_DNA"/>
</dbReference>
<protein>
    <recommendedName>
        <fullName evidence="10">RRM domain-containing protein</fullName>
    </recommendedName>
</protein>
<dbReference type="GO" id="GO:0006417">
    <property type="term" value="P:regulation of translation"/>
    <property type="evidence" value="ECO:0007669"/>
    <property type="project" value="UniProtKB-KW"/>
</dbReference>
<reference evidence="11 12" key="1">
    <citation type="journal article" date="2023" name="Sci. Data">
        <title>Genome assembly of the Korean intertidal mud-creeper Batillaria attramentaria.</title>
        <authorList>
            <person name="Patra A.K."/>
            <person name="Ho P.T."/>
            <person name="Jun S."/>
            <person name="Lee S.J."/>
            <person name="Kim Y."/>
            <person name="Won Y.J."/>
        </authorList>
    </citation>
    <scope>NUCLEOTIDE SEQUENCE [LARGE SCALE GENOMIC DNA]</scope>
    <source>
        <strain evidence="11">Wonlab-2016</strain>
    </source>
</reference>
<feature type="non-terminal residue" evidence="11">
    <location>
        <position position="1"/>
    </location>
</feature>
<dbReference type="Proteomes" id="UP001519460">
    <property type="component" value="Unassembled WGS sequence"/>
</dbReference>
<evidence type="ECO:0000313" key="11">
    <source>
        <dbReference type="EMBL" id="KAK7500767.1"/>
    </source>
</evidence>
<dbReference type="GO" id="GO:0030154">
    <property type="term" value="P:cell differentiation"/>
    <property type="evidence" value="ECO:0007669"/>
    <property type="project" value="UniProtKB-KW"/>
</dbReference>
<dbReference type="CDD" id="cd12412">
    <property type="entry name" value="RRM_DAZL_BOULE"/>
    <property type="match status" value="1"/>
</dbReference>
<feature type="compositionally biased region" description="Polar residues" evidence="9">
    <location>
        <begin position="342"/>
        <end position="351"/>
    </location>
</feature>
<proteinExistence type="predicted"/>
<dbReference type="InterPro" id="IPR034988">
    <property type="entry name" value="DAZ_BOULE_RRM"/>
</dbReference>
<feature type="region of interest" description="Disordered" evidence="9">
    <location>
        <begin position="342"/>
        <end position="371"/>
    </location>
</feature>
<dbReference type="SMART" id="SM00360">
    <property type="entry name" value="RRM"/>
    <property type="match status" value="1"/>
</dbReference>
<comment type="subcellular location">
    <subcellularLocation>
        <location evidence="1">Cytoplasm</location>
    </subcellularLocation>
</comment>
<evidence type="ECO:0000256" key="5">
    <source>
        <dbReference type="ARBA" id="ARBA00022845"/>
    </source>
</evidence>
<keyword evidence="12" id="KW-1185">Reference proteome</keyword>
<evidence type="ECO:0000256" key="6">
    <source>
        <dbReference type="ARBA" id="ARBA00022871"/>
    </source>
</evidence>
<keyword evidence="4" id="KW-0221">Differentiation</keyword>
<keyword evidence="2" id="KW-0217">Developmental protein</keyword>
<dbReference type="PANTHER" id="PTHR11176">
    <property type="entry name" value="BOULE-RELATED"/>
    <property type="match status" value="1"/>
</dbReference>
<organism evidence="11 12">
    <name type="scientific">Batillaria attramentaria</name>
    <dbReference type="NCBI Taxonomy" id="370345"/>
    <lineage>
        <taxon>Eukaryota</taxon>
        <taxon>Metazoa</taxon>
        <taxon>Spiralia</taxon>
        <taxon>Lophotrochozoa</taxon>
        <taxon>Mollusca</taxon>
        <taxon>Gastropoda</taxon>
        <taxon>Caenogastropoda</taxon>
        <taxon>Sorbeoconcha</taxon>
        <taxon>Cerithioidea</taxon>
        <taxon>Batillariidae</taxon>
        <taxon>Batillaria</taxon>
    </lineage>
</organism>
<dbReference type="GO" id="GO:0003723">
    <property type="term" value="F:RNA binding"/>
    <property type="evidence" value="ECO:0007669"/>
    <property type="project" value="UniProtKB-UniRule"/>
</dbReference>
<dbReference type="Gene3D" id="3.30.70.330">
    <property type="match status" value="1"/>
</dbReference>
<evidence type="ECO:0000313" key="12">
    <source>
        <dbReference type="Proteomes" id="UP001519460"/>
    </source>
</evidence>
<accession>A0ABD0LN55</accession>
<evidence type="ECO:0000256" key="2">
    <source>
        <dbReference type="ARBA" id="ARBA00022473"/>
    </source>
</evidence>
<evidence type="ECO:0000256" key="3">
    <source>
        <dbReference type="ARBA" id="ARBA00022490"/>
    </source>
</evidence>
<evidence type="ECO:0000256" key="9">
    <source>
        <dbReference type="SAM" id="MobiDB-lite"/>
    </source>
</evidence>
<dbReference type="PANTHER" id="PTHR11176:SF57">
    <property type="entry name" value="PROTEIN BOULE"/>
    <property type="match status" value="1"/>
</dbReference>
<dbReference type="InterPro" id="IPR000504">
    <property type="entry name" value="RRM_dom"/>
</dbReference>
<dbReference type="PROSITE" id="PS50102">
    <property type="entry name" value="RRM"/>
    <property type="match status" value="1"/>
</dbReference>
<evidence type="ECO:0000256" key="1">
    <source>
        <dbReference type="ARBA" id="ARBA00004496"/>
    </source>
</evidence>
<dbReference type="AlphaFoldDB" id="A0ABD0LN55"/>
<dbReference type="InterPro" id="IPR012677">
    <property type="entry name" value="Nucleotide-bd_a/b_plait_sf"/>
</dbReference>
<keyword evidence="7 8" id="KW-0694">RNA-binding</keyword>